<dbReference type="FunFam" id="1.20.120.1630:FF:000002">
    <property type="entry name" value="Steroid 5 alpha-reductase 1"/>
    <property type="match status" value="1"/>
</dbReference>
<accession>A0A914HHD1</accession>
<evidence type="ECO:0000256" key="16">
    <source>
        <dbReference type="SAM" id="Phobius"/>
    </source>
</evidence>
<dbReference type="Pfam" id="PF02544">
    <property type="entry name" value="Steroid_dh"/>
    <property type="match status" value="1"/>
</dbReference>
<evidence type="ECO:0000256" key="8">
    <source>
        <dbReference type="ARBA" id="ARBA00022928"/>
    </source>
</evidence>
<evidence type="ECO:0000256" key="1">
    <source>
        <dbReference type="ARBA" id="ARBA00004123"/>
    </source>
</evidence>
<dbReference type="WBParaSite" id="Gr19_v10_g17368.t2">
    <property type="protein sequence ID" value="Gr19_v10_g17368.t2"/>
    <property type="gene ID" value="Gr19_v10_g17368"/>
</dbReference>
<dbReference type="GO" id="GO:0047751">
    <property type="term" value="F:3-oxo-5-alpha-steroid 4-dehydrogenase (NADP+) activity"/>
    <property type="evidence" value="ECO:0007669"/>
    <property type="project" value="UniProtKB-EC"/>
</dbReference>
<dbReference type="GO" id="GO:0006397">
    <property type="term" value="P:mRNA processing"/>
    <property type="evidence" value="ECO:0007669"/>
    <property type="project" value="UniProtKB-KW"/>
</dbReference>
<dbReference type="InterPro" id="IPR008409">
    <property type="entry name" value="SPF27"/>
</dbReference>
<evidence type="ECO:0000256" key="12">
    <source>
        <dbReference type="ARBA" id="ARBA00023187"/>
    </source>
</evidence>
<evidence type="ECO:0000256" key="5">
    <source>
        <dbReference type="ARBA" id="ARBA00022664"/>
    </source>
</evidence>
<evidence type="ECO:0000256" key="14">
    <source>
        <dbReference type="ARBA" id="ARBA00048292"/>
    </source>
</evidence>
<evidence type="ECO:0000256" key="13">
    <source>
        <dbReference type="ARBA" id="ARBA00023242"/>
    </source>
</evidence>
<evidence type="ECO:0000256" key="3">
    <source>
        <dbReference type="ARBA" id="ARBA00007742"/>
    </source>
</evidence>
<dbReference type="GO" id="GO:0006702">
    <property type="term" value="P:androgen biosynthetic process"/>
    <property type="evidence" value="ECO:0007669"/>
    <property type="project" value="UniProtKB-ARBA"/>
</dbReference>
<dbReference type="PANTHER" id="PTHR10556:SF37">
    <property type="entry name" value="3-OXO-5-ALPHA-STEROID 4-DEHYDROGENASE 2"/>
    <property type="match status" value="1"/>
</dbReference>
<comment type="catalytic activity">
    <reaction evidence="15">
        <text>17beta-hydroxy-5alpha-androstan-3-one + NADP(+) = testosterone + NADPH + H(+)</text>
        <dbReference type="Rhea" id="RHEA:50820"/>
        <dbReference type="ChEBI" id="CHEBI:15378"/>
        <dbReference type="ChEBI" id="CHEBI:16330"/>
        <dbReference type="ChEBI" id="CHEBI:17347"/>
        <dbReference type="ChEBI" id="CHEBI:57783"/>
        <dbReference type="ChEBI" id="CHEBI:58349"/>
        <dbReference type="EC" id="1.3.1.22"/>
    </reaction>
    <physiologicalReaction direction="right-to-left" evidence="15">
        <dbReference type="Rhea" id="RHEA:50822"/>
    </physiologicalReaction>
</comment>
<evidence type="ECO:0000256" key="2">
    <source>
        <dbReference type="ARBA" id="ARBA00004154"/>
    </source>
</evidence>
<keyword evidence="8" id="KW-0221">Differentiation</keyword>
<evidence type="ECO:0000313" key="18">
    <source>
        <dbReference type="Proteomes" id="UP000887572"/>
    </source>
</evidence>
<dbReference type="InterPro" id="IPR001104">
    <property type="entry name" value="3-oxo-5_a-steroid_4-DH_C"/>
</dbReference>
<dbReference type="Pfam" id="PF05700">
    <property type="entry name" value="BCAS2"/>
    <property type="match status" value="1"/>
</dbReference>
<comment type="similarity">
    <text evidence="3">Belongs to the steroid 5-alpha reductase family.</text>
</comment>
<keyword evidence="7" id="KW-0747">Spliceosome</keyword>
<reference evidence="19" key="1">
    <citation type="submission" date="2022-11" db="UniProtKB">
        <authorList>
            <consortium name="WormBaseParasite"/>
        </authorList>
    </citation>
    <scope>IDENTIFICATION</scope>
</reference>
<feature type="transmembrane region" description="Helical" evidence="16">
    <location>
        <begin position="240"/>
        <end position="260"/>
    </location>
</feature>
<feature type="transmembrane region" description="Helical" evidence="16">
    <location>
        <begin position="173"/>
        <end position="190"/>
    </location>
</feature>
<keyword evidence="12" id="KW-0508">mRNA splicing</keyword>
<comment type="catalytic activity">
    <reaction evidence="14">
        <text>5alpha-pregnane-3,20-dione + NADP(+) = progesterone + NADPH + H(+)</text>
        <dbReference type="Rhea" id="RHEA:21952"/>
        <dbReference type="ChEBI" id="CHEBI:15378"/>
        <dbReference type="ChEBI" id="CHEBI:17026"/>
        <dbReference type="ChEBI" id="CHEBI:28952"/>
        <dbReference type="ChEBI" id="CHEBI:57783"/>
        <dbReference type="ChEBI" id="CHEBI:58349"/>
        <dbReference type="EC" id="1.3.1.22"/>
    </reaction>
    <physiologicalReaction direction="right-to-left" evidence="14">
        <dbReference type="Rhea" id="RHEA:21954"/>
    </physiologicalReaction>
</comment>
<keyword evidence="8" id="KW-0726">Sexual differentiation</keyword>
<keyword evidence="9 16" id="KW-1133">Transmembrane helix</keyword>
<name>A0A914HHD1_GLORO</name>
<evidence type="ECO:0000259" key="17">
    <source>
        <dbReference type="Pfam" id="PF02544"/>
    </source>
</evidence>
<dbReference type="PROSITE" id="PS50244">
    <property type="entry name" value="S5A_REDUCTASE"/>
    <property type="match status" value="1"/>
</dbReference>
<evidence type="ECO:0000256" key="10">
    <source>
        <dbReference type="ARBA" id="ARBA00023002"/>
    </source>
</evidence>
<keyword evidence="10" id="KW-0560">Oxidoreductase</keyword>
<keyword evidence="5" id="KW-0507">mRNA processing</keyword>
<evidence type="ECO:0000256" key="15">
    <source>
        <dbReference type="ARBA" id="ARBA00049397"/>
    </source>
</evidence>
<dbReference type="EC" id="1.3.1.22" evidence="4"/>
<evidence type="ECO:0000256" key="11">
    <source>
        <dbReference type="ARBA" id="ARBA00023136"/>
    </source>
</evidence>
<organism evidence="18 19">
    <name type="scientific">Globodera rostochiensis</name>
    <name type="common">Golden nematode worm</name>
    <name type="synonym">Heterodera rostochiensis</name>
    <dbReference type="NCBI Taxonomy" id="31243"/>
    <lineage>
        <taxon>Eukaryota</taxon>
        <taxon>Metazoa</taxon>
        <taxon>Ecdysozoa</taxon>
        <taxon>Nematoda</taxon>
        <taxon>Chromadorea</taxon>
        <taxon>Rhabditida</taxon>
        <taxon>Tylenchina</taxon>
        <taxon>Tylenchomorpha</taxon>
        <taxon>Tylenchoidea</taxon>
        <taxon>Heteroderidae</taxon>
        <taxon>Heteroderinae</taxon>
        <taxon>Globodera</taxon>
    </lineage>
</organism>
<dbReference type="Proteomes" id="UP000887572">
    <property type="component" value="Unplaced"/>
</dbReference>
<dbReference type="AlphaFoldDB" id="A0A914HHD1"/>
<evidence type="ECO:0000256" key="4">
    <source>
        <dbReference type="ARBA" id="ARBA00012049"/>
    </source>
</evidence>
<keyword evidence="11 16" id="KW-0472">Membrane</keyword>
<dbReference type="GO" id="GO:0007548">
    <property type="term" value="P:sex differentiation"/>
    <property type="evidence" value="ECO:0007669"/>
    <property type="project" value="UniProtKB-KW"/>
</dbReference>
<comment type="subcellular location">
    <subcellularLocation>
        <location evidence="2">Microsome membrane</location>
        <topology evidence="2">Multi-pass membrane protein</topology>
    </subcellularLocation>
    <subcellularLocation>
        <location evidence="1">Nucleus</location>
    </subcellularLocation>
</comment>
<keyword evidence="13" id="KW-0539">Nucleus</keyword>
<feature type="domain" description="3-oxo-5-alpha-steroid 4-dehydrogenase C-terminal" evidence="17">
    <location>
        <begin position="205"/>
        <end position="352"/>
    </location>
</feature>
<proteinExistence type="inferred from homology"/>
<dbReference type="InterPro" id="IPR039357">
    <property type="entry name" value="SRD5A/TECR"/>
</dbReference>
<evidence type="ECO:0000313" key="19">
    <source>
        <dbReference type="WBParaSite" id="Gr19_v10_g17368.t2"/>
    </source>
</evidence>
<dbReference type="GO" id="GO:0005681">
    <property type="term" value="C:spliceosomal complex"/>
    <property type="evidence" value="ECO:0007669"/>
    <property type="project" value="UniProtKB-KW"/>
</dbReference>
<keyword evidence="18" id="KW-1185">Reference proteome</keyword>
<feature type="transmembrane region" description="Helical" evidence="16">
    <location>
        <begin position="210"/>
        <end position="228"/>
    </location>
</feature>
<dbReference type="PANTHER" id="PTHR10556">
    <property type="entry name" value="3-OXO-5-ALPHA-STEROID 4-DEHYDROGENASE"/>
    <property type="match status" value="1"/>
</dbReference>
<protein>
    <recommendedName>
        <fullName evidence="4">3-oxo-5alpha-steroid 4-dehydrogenase (NADP(+))</fullName>
        <ecNumber evidence="4">1.3.1.22</ecNumber>
    </recommendedName>
</protein>
<evidence type="ECO:0000256" key="6">
    <source>
        <dbReference type="ARBA" id="ARBA00022692"/>
    </source>
</evidence>
<dbReference type="GO" id="GO:0008380">
    <property type="term" value="P:RNA splicing"/>
    <property type="evidence" value="ECO:0007669"/>
    <property type="project" value="UniProtKB-KW"/>
</dbReference>
<evidence type="ECO:0000256" key="9">
    <source>
        <dbReference type="ARBA" id="ARBA00022989"/>
    </source>
</evidence>
<sequence>MINSPSRSFAFRRKIFAAFSSICCRTHSPWNVFERIVVDRTSASEGRKCCSFLHLKPTRSNIIPIACDEKYYFERRMFLLSFLSKFLRISELQHLILHDGRFLLFLANFMIASAVITFVTFNFLGMRASYGRYAKFSTFSEFAIPARIGWFLQEIPSFILPTVAAFWQIKMHSLSLVNALILLMFAGHYFQRSFIYPFLIRGGKAIPVHLLLLGFIFCTWNGTIQGFYHAKYAVYHSDHFWTFGSLIGLPLFALGMFINIQSDQILRSLRASGEIGYKIPRGAMFEFVSSANFFGEIVEWVGYAFFAQTRVAWAFALFTAANTIPRAKEHHRWYLEKFADYPKTRSAIIPFLNESLENSDGIVLDALPYIDDQHYTDEHRQLALQLIQSECKKFPMTKNYLRNLLEPDYDKFLTPRLIELQAKLSNKQEVEKIDLLRYEVPSPANTSRATNKKAWVSAIDNCRAQLANQSLRRMNLEILDEFGPEAFLRSNQHLKRQAEKEEVELFKLRSQLYELNARRKRSQLEAGEKLVALGLTWVELVTKNAGMVVANDTLEAEIRVMAKQLKVDPGINHE</sequence>
<keyword evidence="6 16" id="KW-0812">Transmembrane</keyword>
<feature type="transmembrane region" description="Helical" evidence="16">
    <location>
        <begin position="102"/>
        <end position="124"/>
    </location>
</feature>
<evidence type="ECO:0000256" key="7">
    <source>
        <dbReference type="ARBA" id="ARBA00022728"/>
    </source>
</evidence>